<accession>A0A8S1JVW1</accession>
<keyword evidence="9" id="KW-1185">Reference proteome</keyword>
<dbReference type="EMBL" id="CAJJDN010000001">
    <property type="protein sequence ID" value="CAD8046265.1"/>
    <property type="molecule type" value="Genomic_DNA"/>
</dbReference>
<dbReference type="GO" id="GO:0051301">
    <property type="term" value="P:cell division"/>
    <property type="evidence" value="ECO:0007669"/>
    <property type="project" value="UniProtKB-KW"/>
</dbReference>
<dbReference type="PROSITE" id="PS50082">
    <property type="entry name" value="WD_REPEATS_2"/>
    <property type="match status" value="2"/>
</dbReference>
<gene>
    <name evidence="8" type="ORF">PSON_ATCC_30995.1.T0010524</name>
</gene>
<dbReference type="PROSITE" id="PS50294">
    <property type="entry name" value="WD_REPEATS_REGION"/>
    <property type="match status" value="2"/>
</dbReference>
<feature type="domain" description="CDC20/Fizzy WD40" evidence="7">
    <location>
        <begin position="77"/>
        <end position="367"/>
    </location>
</feature>
<dbReference type="PANTHER" id="PTHR19918:SF8">
    <property type="entry name" value="FI02843P"/>
    <property type="match status" value="1"/>
</dbReference>
<dbReference type="GO" id="GO:0010997">
    <property type="term" value="F:anaphase-promoting complex binding"/>
    <property type="evidence" value="ECO:0007669"/>
    <property type="project" value="InterPro"/>
</dbReference>
<evidence type="ECO:0000256" key="4">
    <source>
        <dbReference type="ARBA" id="ARBA00022776"/>
    </source>
</evidence>
<feature type="repeat" description="WD" evidence="6">
    <location>
        <begin position="336"/>
        <end position="377"/>
    </location>
</feature>
<keyword evidence="1 6" id="KW-0853">WD repeat</keyword>
<dbReference type="InterPro" id="IPR033010">
    <property type="entry name" value="Cdc20/Fizzy"/>
</dbReference>
<comment type="caution">
    <text evidence="8">The sequence shown here is derived from an EMBL/GenBank/DDBJ whole genome shotgun (WGS) entry which is preliminary data.</text>
</comment>
<keyword evidence="3" id="KW-0677">Repeat</keyword>
<keyword evidence="4" id="KW-0498">Mitosis</keyword>
<dbReference type="SMART" id="SM00320">
    <property type="entry name" value="WD40"/>
    <property type="match status" value="6"/>
</dbReference>
<dbReference type="GO" id="GO:1905786">
    <property type="term" value="P:positive regulation of anaphase-promoting complex-dependent catabolic process"/>
    <property type="evidence" value="ECO:0007669"/>
    <property type="project" value="TreeGrafter"/>
</dbReference>
<dbReference type="AlphaFoldDB" id="A0A8S1JVW1"/>
<evidence type="ECO:0000256" key="5">
    <source>
        <dbReference type="ARBA" id="ARBA00023306"/>
    </source>
</evidence>
<dbReference type="PANTHER" id="PTHR19918">
    <property type="entry name" value="CELL DIVISION CYCLE 20 CDC20 FIZZY -RELATED"/>
    <property type="match status" value="1"/>
</dbReference>
<organism evidence="8 9">
    <name type="scientific">Paramecium sonneborni</name>
    <dbReference type="NCBI Taxonomy" id="65129"/>
    <lineage>
        <taxon>Eukaryota</taxon>
        <taxon>Sar</taxon>
        <taxon>Alveolata</taxon>
        <taxon>Ciliophora</taxon>
        <taxon>Intramacronucleata</taxon>
        <taxon>Oligohymenophorea</taxon>
        <taxon>Peniculida</taxon>
        <taxon>Parameciidae</taxon>
        <taxon>Paramecium</taxon>
    </lineage>
</organism>
<dbReference type="GO" id="GO:0005680">
    <property type="term" value="C:anaphase-promoting complex"/>
    <property type="evidence" value="ECO:0007669"/>
    <property type="project" value="TreeGrafter"/>
</dbReference>
<dbReference type="GO" id="GO:1990757">
    <property type="term" value="F:ubiquitin ligase activator activity"/>
    <property type="evidence" value="ECO:0007669"/>
    <property type="project" value="TreeGrafter"/>
</dbReference>
<evidence type="ECO:0000256" key="3">
    <source>
        <dbReference type="ARBA" id="ARBA00022737"/>
    </source>
</evidence>
<dbReference type="OrthoDB" id="282605at2759"/>
<feature type="repeat" description="WD" evidence="6">
    <location>
        <begin position="203"/>
        <end position="244"/>
    </location>
</feature>
<dbReference type="Proteomes" id="UP000692954">
    <property type="component" value="Unassembled WGS sequence"/>
</dbReference>
<reference evidence="8" key="1">
    <citation type="submission" date="2021-01" db="EMBL/GenBank/DDBJ databases">
        <authorList>
            <consortium name="Genoscope - CEA"/>
            <person name="William W."/>
        </authorList>
    </citation>
    <scope>NUCLEOTIDE SEQUENCE</scope>
</reference>
<name>A0A8S1JVW1_9CILI</name>
<evidence type="ECO:0000313" key="8">
    <source>
        <dbReference type="EMBL" id="CAD8046265.1"/>
    </source>
</evidence>
<dbReference type="InterPro" id="IPR001680">
    <property type="entry name" value="WD40_rpt"/>
</dbReference>
<evidence type="ECO:0000256" key="1">
    <source>
        <dbReference type="ARBA" id="ARBA00022574"/>
    </source>
</evidence>
<protein>
    <recommendedName>
        <fullName evidence="7">CDC20/Fizzy WD40 domain-containing protein</fullName>
    </recommendedName>
</protein>
<keyword evidence="5" id="KW-0131">Cell cycle</keyword>
<sequence length="390" mass="44382">MDRFIPKSKSKLLYQSHTQSNYNDLMYHINEEKVLNFGNGKQQLNFPTSFLDQLHNQYRLPTQQIVRQISSIPEKILDAPDIADDFYLNILEWGNNNVLSVGLQNKVYLWNASNQHIEQLLQATSNVTSVHWINDHILGVGFDDASIKIVDVCSQQTITQLYYHNERVSTMSSSFELLSSSGRDNVIFNHDMREKNNNIVGVFQKHTQEVCGLKWNSSGTTLSSGANDNQLLLWDRRQMSLRVSCEGHCAAVKAMAWCPWLQNTLVSGGGSNDKNIKFWNADTGMCFKSIDTGSQVCALQFLPRYRELISSHGFSKFQISIWNADIIQQAKLIQELQAHKSRVLHLGISPDQSMLCSAAGDETLIFWRLGTEQNNKNKQEVCSSKNLFLR</sequence>
<evidence type="ECO:0000256" key="6">
    <source>
        <dbReference type="PROSITE-ProRule" id="PRU00221"/>
    </source>
</evidence>
<dbReference type="InterPro" id="IPR056150">
    <property type="entry name" value="WD40_CDC20-Fz"/>
</dbReference>
<proteinExistence type="predicted"/>
<dbReference type="Pfam" id="PF24807">
    <property type="entry name" value="WD40_CDC20-Fz"/>
    <property type="match status" value="1"/>
</dbReference>
<evidence type="ECO:0000256" key="2">
    <source>
        <dbReference type="ARBA" id="ARBA00022618"/>
    </source>
</evidence>
<keyword evidence="2" id="KW-0132">Cell division</keyword>
<dbReference type="GO" id="GO:0031145">
    <property type="term" value="P:anaphase-promoting complex-dependent catabolic process"/>
    <property type="evidence" value="ECO:0007669"/>
    <property type="project" value="TreeGrafter"/>
</dbReference>
<evidence type="ECO:0000313" key="9">
    <source>
        <dbReference type="Proteomes" id="UP000692954"/>
    </source>
</evidence>
<evidence type="ECO:0000259" key="7">
    <source>
        <dbReference type="Pfam" id="PF24807"/>
    </source>
</evidence>